<keyword evidence="11" id="KW-1185">Reference proteome</keyword>
<evidence type="ECO:0000256" key="7">
    <source>
        <dbReference type="RuleBase" id="RU365041"/>
    </source>
</evidence>
<evidence type="ECO:0000256" key="2">
    <source>
        <dbReference type="ARBA" id="ARBA00009298"/>
    </source>
</evidence>
<dbReference type="InterPro" id="IPR003416">
    <property type="entry name" value="MgtC/SapB/SrpB/YhiD_fam"/>
</dbReference>
<gene>
    <name evidence="10" type="ORF">BWR60_13910</name>
</gene>
<sequence>MLKWISSPSPTAVYRATGQDRKPSFKVPFQVARGAISSSGQRIGPGRNGRPSRRVPESHVTGGRPSMPLVPTWPDILLRLALATLAGAIIGWNREAHGRAAGMRTHLLVCLAAAFSMVLANQLLATTGKAGDSFVRMDVMRLPLGILSGIGFIGGGAILRRGSLVLGVTTAATLWFVTVMGLCFGAAELILGGIAFAIGLATLWGLKWLEESVRQQRKARLSLTVEQGRLGARDVEAALEQAGFRIVASSITVQPASGVSTLRYDLFWRGYPADNGLPPAVETLLAVPGVREGDWAPR</sequence>
<evidence type="ECO:0000313" key="10">
    <source>
        <dbReference type="EMBL" id="OWJ66590.1"/>
    </source>
</evidence>
<comment type="similarity">
    <text evidence="2 7">Belongs to the MgtC/SapB family.</text>
</comment>
<evidence type="ECO:0000256" key="1">
    <source>
        <dbReference type="ARBA" id="ARBA00004651"/>
    </source>
</evidence>
<feature type="transmembrane region" description="Helical" evidence="7">
    <location>
        <begin position="76"/>
        <end position="93"/>
    </location>
</feature>
<dbReference type="PANTHER" id="PTHR33778:SF1">
    <property type="entry name" value="MAGNESIUM TRANSPORTER YHID-RELATED"/>
    <property type="match status" value="1"/>
</dbReference>
<keyword evidence="4 7" id="KW-0812">Transmembrane</keyword>
<evidence type="ECO:0000259" key="9">
    <source>
        <dbReference type="Pfam" id="PF02308"/>
    </source>
</evidence>
<feature type="transmembrane region" description="Helical" evidence="7">
    <location>
        <begin position="190"/>
        <end position="209"/>
    </location>
</feature>
<dbReference type="Proteomes" id="UP000196655">
    <property type="component" value="Unassembled WGS sequence"/>
</dbReference>
<evidence type="ECO:0000256" key="8">
    <source>
        <dbReference type="SAM" id="MobiDB-lite"/>
    </source>
</evidence>
<evidence type="ECO:0000256" key="4">
    <source>
        <dbReference type="ARBA" id="ARBA00022692"/>
    </source>
</evidence>
<reference evidence="11" key="1">
    <citation type="submission" date="2017-05" db="EMBL/GenBank/DDBJ databases">
        <authorList>
            <person name="Macchi M."/>
            <person name="Festa S."/>
            <person name="Coppotelli B.M."/>
            <person name="Morelli I.S."/>
        </authorList>
    </citation>
    <scope>NUCLEOTIDE SEQUENCE [LARGE SCALE GENOMIC DNA]</scope>
    <source>
        <strain evidence="11">I</strain>
    </source>
</reference>
<feature type="transmembrane region" description="Helical" evidence="7">
    <location>
        <begin position="164"/>
        <end position="184"/>
    </location>
</feature>
<dbReference type="AlphaFoldDB" id="A0A211ZMX0"/>
<feature type="domain" description="MgtC/SapB/SrpB/YhiD N-terminal" evidence="9">
    <location>
        <begin position="80"/>
        <end position="211"/>
    </location>
</feature>
<evidence type="ECO:0000256" key="5">
    <source>
        <dbReference type="ARBA" id="ARBA00022989"/>
    </source>
</evidence>
<dbReference type="Pfam" id="PF02308">
    <property type="entry name" value="MgtC"/>
    <property type="match status" value="1"/>
</dbReference>
<name>A0A211ZMX0_9PROT</name>
<comment type="subcellular location">
    <subcellularLocation>
        <location evidence="7">Cell inner membrane</location>
        <topology evidence="7">Multi-pass membrane protein</topology>
    </subcellularLocation>
    <subcellularLocation>
        <location evidence="1">Cell membrane</location>
        <topology evidence="1">Multi-pass membrane protein</topology>
    </subcellularLocation>
</comment>
<proteinExistence type="inferred from homology"/>
<organism evidence="10 11">
    <name type="scientific">Inquilinus limosus</name>
    <dbReference type="NCBI Taxonomy" id="171674"/>
    <lineage>
        <taxon>Bacteria</taxon>
        <taxon>Pseudomonadati</taxon>
        <taxon>Pseudomonadota</taxon>
        <taxon>Alphaproteobacteria</taxon>
        <taxon>Rhodospirillales</taxon>
        <taxon>Rhodospirillaceae</taxon>
        <taxon>Inquilinus</taxon>
    </lineage>
</organism>
<dbReference type="InterPro" id="IPR049177">
    <property type="entry name" value="MgtC_SapB_SrpB_YhiD_N"/>
</dbReference>
<protein>
    <recommendedName>
        <fullName evidence="7">Protein MgtC</fullName>
    </recommendedName>
</protein>
<accession>A0A211ZMX0</accession>
<keyword evidence="6 7" id="KW-0472">Membrane</keyword>
<dbReference type="GO" id="GO:0005886">
    <property type="term" value="C:plasma membrane"/>
    <property type="evidence" value="ECO:0007669"/>
    <property type="project" value="UniProtKB-SubCell"/>
</dbReference>
<feature type="transmembrane region" description="Helical" evidence="7">
    <location>
        <begin position="105"/>
        <end position="124"/>
    </location>
</feature>
<evidence type="ECO:0000313" key="11">
    <source>
        <dbReference type="Proteomes" id="UP000196655"/>
    </source>
</evidence>
<dbReference type="PANTHER" id="PTHR33778">
    <property type="entry name" value="PROTEIN MGTC"/>
    <property type="match status" value="1"/>
</dbReference>
<feature type="region of interest" description="Disordered" evidence="8">
    <location>
        <begin position="38"/>
        <end position="63"/>
    </location>
</feature>
<dbReference type="EMBL" id="NHON01000022">
    <property type="protein sequence ID" value="OWJ66590.1"/>
    <property type="molecule type" value="Genomic_DNA"/>
</dbReference>
<feature type="transmembrane region" description="Helical" evidence="7">
    <location>
        <begin position="139"/>
        <end position="159"/>
    </location>
</feature>
<evidence type="ECO:0000256" key="6">
    <source>
        <dbReference type="ARBA" id="ARBA00023136"/>
    </source>
</evidence>
<keyword evidence="3" id="KW-1003">Cell membrane</keyword>
<comment type="caution">
    <text evidence="10">The sequence shown here is derived from an EMBL/GenBank/DDBJ whole genome shotgun (WGS) entry which is preliminary data.</text>
</comment>
<keyword evidence="7" id="KW-0997">Cell inner membrane</keyword>
<evidence type="ECO:0000256" key="3">
    <source>
        <dbReference type="ARBA" id="ARBA00022475"/>
    </source>
</evidence>
<dbReference type="PRINTS" id="PR01837">
    <property type="entry name" value="MGTCSAPBPROT"/>
</dbReference>
<keyword evidence="5 7" id="KW-1133">Transmembrane helix</keyword>